<accession>A0ABT8S0G4</accession>
<evidence type="ECO:0000259" key="3">
    <source>
        <dbReference type="Pfam" id="PF18914"/>
    </source>
</evidence>
<keyword evidence="5" id="KW-1185">Reference proteome</keyword>
<feature type="region of interest" description="Disordered" evidence="1">
    <location>
        <begin position="44"/>
        <end position="94"/>
    </location>
</feature>
<dbReference type="RefSeq" id="WP_301805248.1">
    <property type="nucleotide sequence ID" value="NZ_JAUJZH010000003.1"/>
</dbReference>
<evidence type="ECO:0000313" key="5">
    <source>
        <dbReference type="Proteomes" id="UP001169027"/>
    </source>
</evidence>
<organism evidence="4 5">
    <name type="scientific">Variovorax ginsengisoli</name>
    <dbReference type="NCBI Taxonomy" id="363844"/>
    <lineage>
        <taxon>Bacteria</taxon>
        <taxon>Pseudomonadati</taxon>
        <taxon>Pseudomonadota</taxon>
        <taxon>Betaproteobacteria</taxon>
        <taxon>Burkholderiales</taxon>
        <taxon>Comamonadaceae</taxon>
        <taxon>Variovorax</taxon>
    </lineage>
</organism>
<gene>
    <name evidence="4" type="ORF">Q2T77_05650</name>
</gene>
<dbReference type="EMBL" id="JAUKVY010000003">
    <property type="protein sequence ID" value="MDO1531767.1"/>
    <property type="molecule type" value="Genomic_DNA"/>
</dbReference>
<proteinExistence type="predicted"/>
<feature type="compositionally biased region" description="Low complexity" evidence="1">
    <location>
        <begin position="68"/>
        <end position="82"/>
    </location>
</feature>
<keyword evidence="2" id="KW-0732">Signal</keyword>
<feature type="domain" description="DUF5666" evidence="3">
    <location>
        <begin position="167"/>
        <end position="227"/>
    </location>
</feature>
<feature type="signal peptide" evidence="2">
    <location>
        <begin position="1"/>
        <end position="22"/>
    </location>
</feature>
<sequence>MKNQALRIGIFALLVASLLSCGGGGGGGGGAAFGNAAGGASLASAGGSPAPTADATPSGNGNGLGGIAADDGSSSTTTAASGGDDGSGVGSGGTGVSTADATGIGAVDGAGSIIVNGLRYETGSAVGHIEDAAGLQLGMSAKVTGPVNADFTSGIARRVDSAADMRGPLLSVDLAQGRFVVLGTTVTTDEATVWADATGLAALPPGQTLQIWGLPAAPGVLRATRVEQRDPAAFILTGTVQNLDAIARSFTLGGLVVDYGSAVLSGSLDGRPLSDGTIVRVRADSASPGRLAATLVQWWYPVPMAEGSTVQLAGVITDFAGTGALRVLGLQVDASSARITGGPAGAVGNGVKVEVGGKLSGGVLKATQLKIRHIPGTGGPASFDLIGTVGSFRSAVDFKVRGQAVNAGGPGVLFTNGTAANLGNGVKVHVHGAQVLNGVLTATSVNFE</sequence>
<dbReference type="Proteomes" id="UP001169027">
    <property type="component" value="Unassembled WGS sequence"/>
</dbReference>
<comment type="caution">
    <text evidence="4">The sequence shown here is derived from an EMBL/GenBank/DDBJ whole genome shotgun (WGS) entry which is preliminary data.</text>
</comment>
<feature type="domain" description="DUF5666" evidence="3">
    <location>
        <begin position="387"/>
        <end position="445"/>
    </location>
</feature>
<feature type="compositionally biased region" description="Gly residues" evidence="1">
    <location>
        <begin position="83"/>
        <end position="94"/>
    </location>
</feature>
<name>A0ABT8S0G4_9BURK</name>
<feature type="chain" id="PRO_5046666070" evidence="2">
    <location>
        <begin position="23"/>
        <end position="448"/>
    </location>
</feature>
<dbReference type="PROSITE" id="PS51257">
    <property type="entry name" value="PROKAR_LIPOPROTEIN"/>
    <property type="match status" value="1"/>
</dbReference>
<evidence type="ECO:0000256" key="1">
    <source>
        <dbReference type="SAM" id="MobiDB-lite"/>
    </source>
</evidence>
<protein>
    <submittedName>
        <fullName evidence="4">DUF5666 domain-containing protein</fullName>
    </submittedName>
</protein>
<reference evidence="4" key="1">
    <citation type="submission" date="2023-06" db="EMBL/GenBank/DDBJ databases">
        <authorList>
            <person name="Jiang Y."/>
            <person name="Liu Q."/>
        </authorList>
    </citation>
    <scope>NUCLEOTIDE SEQUENCE</scope>
    <source>
        <strain evidence="4">CGMCC 1.12090</strain>
    </source>
</reference>
<evidence type="ECO:0000256" key="2">
    <source>
        <dbReference type="SAM" id="SignalP"/>
    </source>
</evidence>
<dbReference type="InterPro" id="IPR043724">
    <property type="entry name" value="DUF5666"/>
</dbReference>
<evidence type="ECO:0000313" key="4">
    <source>
        <dbReference type="EMBL" id="MDO1531767.1"/>
    </source>
</evidence>
<feature type="domain" description="DUF5666" evidence="3">
    <location>
        <begin position="314"/>
        <end position="369"/>
    </location>
</feature>
<feature type="domain" description="DUF5666" evidence="3">
    <location>
        <begin position="237"/>
        <end position="296"/>
    </location>
</feature>
<dbReference type="Pfam" id="PF18914">
    <property type="entry name" value="DUF5666"/>
    <property type="match status" value="4"/>
</dbReference>